<dbReference type="NCBIfam" id="TIGR00038">
    <property type="entry name" value="efp"/>
    <property type="match status" value="1"/>
</dbReference>
<dbReference type="FunFam" id="2.30.30.30:FF:000003">
    <property type="entry name" value="Elongation factor P"/>
    <property type="match status" value="1"/>
</dbReference>
<evidence type="ECO:0000259" key="10">
    <source>
        <dbReference type="SMART" id="SM00841"/>
    </source>
</evidence>
<dbReference type="InterPro" id="IPR008991">
    <property type="entry name" value="Translation_prot_SH3-like_sf"/>
</dbReference>
<dbReference type="Pfam" id="PF08207">
    <property type="entry name" value="EFP_N"/>
    <property type="match status" value="1"/>
</dbReference>
<dbReference type="RefSeq" id="WP_110017489.1">
    <property type="nucleotide sequence ID" value="NZ_QGTJ01000002.1"/>
</dbReference>
<dbReference type="PANTHER" id="PTHR30053">
    <property type="entry name" value="ELONGATION FACTOR P"/>
    <property type="match status" value="1"/>
</dbReference>
<dbReference type="InterPro" id="IPR013185">
    <property type="entry name" value="Transl_elong_KOW-like"/>
</dbReference>
<keyword evidence="6 7" id="KW-0648">Protein biosynthesis</keyword>
<evidence type="ECO:0000256" key="1">
    <source>
        <dbReference type="ARBA" id="ARBA00004496"/>
    </source>
</evidence>
<dbReference type="UniPathway" id="UPA00345"/>
<dbReference type="GO" id="GO:0005829">
    <property type="term" value="C:cytosol"/>
    <property type="evidence" value="ECO:0007669"/>
    <property type="project" value="UniProtKB-ARBA"/>
</dbReference>
<keyword evidence="13" id="KW-1185">Reference proteome</keyword>
<comment type="caution">
    <text evidence="12">The sequence shown here is derived from an EMBL/GenBank/DDBJ whole genome shotgun (WGS) entry which is preliminary data.</text>
</comment>
<keyword evidence="5 7" id="KW-0251">Elongation factor</keyword>
<protein>
    <recommendedName>
        <fullName evidence="7 8">Elongation factor P</fullName>
        <shortName evidence="7">EF-P</shortName>
    </recommendedName>
</protein>
<accession>A0A317N3X8</accession>
<evidence type="ECO:0000313" key="12">
    <source>
        <dbReference type="EMBL" id="PWV64867.1"/>
    </source>
</evidence>
<dbReference type="PANTHER" id="PTHR30053:SF12">
    <property type="entry name" value="ELONGATION FACTOR P (EF-P) FAMILY PROTEIN"/>
    <property type="match status" value="1"/>
</dbReference>
<keyword evidence="4 7" id="KW-0963">Cytoplasm</keyword>
<proteinExistence type="inferred from homology"/>
<dbReference type="Proteomes" id="UP000246569">
    <property type="component" value="Unassembled WGS sequence"/>
</dbReference>
<dbReference type="Gene3D" id="2.30.30.30">
    <property type="match status" value="1"/>
</dbReference>
<dbReference type="GO" id="GO:0043043">
    <property type="term" value="P:peptide biosynthetic process"/>
    <property type="evidence" value="ECO:0007669"/>
    <property type="project" value="InterPro"/>
</dbReference>
<dbReference type="InterPro" id="IPR011768">
    <property type="entry name" value="Transl_elongation_fac_P"/>
</dbReference>
<evidence type="ECO:0000256" key="2">
    <source>
        <dbReference type="ARBA" id="ARBA00004815"/>
    </source>
</evidence>
<feature type="domain" description="Elongation factor P C-terminal" evidence="10">
    <location>
        <begin position="130"/>
        <end position="186"/>
    </location>
</feature>
<dbReference type="GO" id="GO:0003746">
    <property type="term" value="F:translation elongation factor activity"/>
    <property type="evidence" value="ECO:0007669"/>
    <property type="project" value="UniProtKB-UniRule"/>
</dbReference>
<dbReference type="NCBIfam" id="NF001810">
    <property type="entry name" value="PRK00529.1"/>
    <property type="match status" value="1"/>
</dbReference>
<dbReference type="InterPro" id="IPR012340">
    <property type="entry name" value="NA-bd_OB-fold"/>
</dbReference>
<dbReference type="HAMAP" id="MF_00141">
    <property type="entry name" value="EF_P"/>
    <property type="match status" value="1"/>
</dbReference>
<comment type="function">
    <text evidence="7">Involved in peptide bond synthesis. Stimulates efficient translation and peptide-bond synthesis on native or reconstituted 70S ribosomes in vitro. Probably functions indirectly by altering the affinity of the ribosome for aminoacyl-tRNA, thus increasing their reactivity as acceptors for peptidyl transferase.</text>
</comment>
<gene>
    <name evidence="7" type="primary">efp</name>
    <name evidence="12" type="ORF">C7443_102521</name>
</gene>
<dbReference type="FunFam" id="2.40.50.140:FF:000009">
    <property type="entry name" value="Elongation factor P"/>
    <property type="match status" value="1"/>
</dbReference>
<organism evidence="12 13">
    <name type="scientific">Plasticicumulans acidivorans</name>
    <dbReference type="NCBI Taxonomy" id="886464"/>
    <lineage>
        <taxon>Bacteria</taxon>
        <taxon>Pseudomonadati</taxon>
        <taxon>Pseudomonadota</taxon>
        <taxon>Gammaproteobacteria</taxon>
        <taxon>Candidatus Competibacteraceae</taxon>
        <taxon>Plasticicumulans</taxon>
    </lineage>
</organism>
<comment type="subcellular location">
    <subcellularLocation>
        <location evidence="1 7">Cytoplasm</location>
    </subcellularLocation>
</comment>
<comment type="caution">
    <text evidence="7">Lacks conserved residue(s) required for the propagation of feature annotation.</text>
</comment>
<dbReference type="OrthoDB" id="9801844at2"/>
<feature type="domain" description="Translation elongation factor P/YeiP central" evidence="11">
    <location>
        <begin position="67"/>
        <end position="122"/>
    </location>
</feature>
<dbReference type="Pfam" id="PF01132">
    <property type="entry name" value="EFP"/>
    <property type="match status" value="1"/>
</dbReference>
<name>A0A317N3X8_9GAMM</name>
<dbReference type="CDD" id="cd04470">
    <property type="entry name" value="S1_EF-P_repeat_1"/>
    <property type="match status" value="1"/>
</dbReference>
<comment type="pathway">
    <text evidence="2 7">Protein biosynthesis; polypeptide chain elongation.</text>
</comment>
<dbReference type="InterPro" id="IPR001059">
    <property type="entry name" value="Transl_elong_P/YeiP_cen"/>
</dbReference>
<dbReference type="InterPro" id="IPR014722">
    <property type="entry name" value="Rib_uL2_dom2"/>
</dbReference>
<evidence type="ECO:0000256" key="3">
    <source>
        <dbReference type="ARBA" id="ARBA00009479"/>
    </source>
</evidence>
<comment type="similarity">
    <text evidence="3 7 9">Belongs to the elongation factor P family.</text>
</comment>
<dbReference type="SUPFAM" id="SSF50104">
    <property type="entry name" value="Translation proteins SH3-like domain"/>
    <property type="match status" value="1"/>
</dbReference>
<evidence type="ECO:0000256" key="8">
    <source>
        <dbReference type="NCBIfam" id="TIGR00038"/>
    </source>
</evidence>
<dbReference type="InterPro" id="IPR020599">
    <property type="entry name" value="Transl_elong_fac_P/YeiP"/>
</dbReference>
<evidence type="ECO:0000256" key="6">
    <source>
        <dbReference type="ARBA" id="ARBA00022917"/>
    </source>
</evidence>
<evidence type="ECO:0000259" key="11">
    <source>
        <dbReference type="SMART" id="SM01185"/>
    </source>
</evidence>
<dbReference type="AlphaFoldDB" id="A0A317N3X8"/>
<reference evidence="12 13" key="1">
    <citation type="submission" date="2018-05" db="EMBL/GenBank/DDBJ databases">
        <title>Genomic Encyclopedia of Type Strains, Phase IV (KMG-IV): sequencing the most valuable type-strain genomes for metagenomic binning, comparative biology and taxonomic classification.</title>
        <authorList>
            <person name="Goeker M."/>
        </authorList>
    </citation>
    <scope>NUCLEOTIDE SEQUENCE [LARGE SCALE GENOMIC DNA]</scope>
    <source>
        <strain evidence="12 13">DSM 23606</strain>
    </source>
</reference>
<evidence type="ECO:0000256" key="9">
    <source>
        <dbReference type="RuleBase" id="RU004389"/>
    </source>
</evidence>
<dbReference type="PIRSF" id="PIRSF005901">
    <property type="entry name" value="EF-P"/>
    <property type="match status" value="1"/>
</dbReference>
<dbReference type="Pfam" id="PF09285">
    <property type="entry name" value="Elong-fact-P_C"/>
    <property type="match status" value="1"/>
</dbReference>
<evidence type="ECO:0000256" key="4">
    <source>
        <dbReference type="ARBA" id="ARBA00022490"/>
    </source>
</evidence>
<evidence type="ECO:0000256" key="7">
    <source>
        <dbReference type="HAMAP-Rule" id="MF_00141"/>
    </source>
</evidence>
<sequence length="188" mass="20946">MKTAQELRAGGVILVDGQPMVVQKAEYNKSGRNAAVVKIKMKNLLTGSGTETVYKADEKFDVVVLEKKECTYSYFADPMYVFMDTEYNQYEVEAENMGDVASFIVDGMEDVCEVTFYEGKVIAVELPITIVREIAYTEPAARGDTSGKVMKVARLKGSEHEIQVAAFVEIGDRIEIDTRTGEFKRRAA</sequence>
<dbReference type="Gene3D" id="2.40.50.140">
    <property type="entry name" value="Nucleic acid-binding proteins"/>
    <property type="match status" value="2"/>
</dbReference>
<evidence type="ECO:0000256" key="5">
    <source>
        <dbReference type="ARBA" id="ARBA00022768"/>
    </source>
</evidence>
<dbReference type="EMBL" id="QGTJ01000002">
    <property type="protein sequence ID" value="PWV64867.1"/>
    <property type="molecule type" value="Genomic_DNA"/>
</dbReference>
<dbReference type="SMART" id="SM00841">
    <property type="entry name" value="Elong-fact-P_C"/>
    <property type="match status" value="1"/>
</dbReference>
<dbReference type="SUPFAM" id="SSF50249">
    <property type="entry name" value="Nucleic acid-binding proteins"/>
    <property type="match status" value="2"/>
</dbReference>
<dbReference type="InterPro" id="IPR015365">
    <property type="entry name" value="Elong-fact-P_C"/>
</dbReference>
<dbReference type="SMART" id="SM01185">
    <property type="entry name" value="EFP"/>
    <property type="match status" value="1"/>
</dbReference>
<dbReference type="FunFam" id="2.40.50.140:FF:000004">
    <property type="entry name" value="Elongation factor P"/>
    <property type="match status" value="1"/>
</dbReference>
<evidence type="ECO:0000313" key="13">
    <source>
        <dbReference type="Proteomes" id="UP000246569"/>
    </source>
</evidence>